<protein>
    <submittedName>
        <fullName evidence="2">TIGR03086 family metal-binding protein</fullName>
    </submittedName>
</protein>
<sequence length="193" mass="20746">MLDLGPAARRMTTLLEGVTDDQLTAPTPCENYRLGDLVDHIDGLTRAFTAAATKDHAETGDQQPTADARRLAPDWRTRIPTQLAALAEAWRAPQAWQGTTRAGGIDLPGEVAGLVALDELVLHGWDVARATGQPYDIDTPSLEGCMEFVSAMSTPDQLDSREGLFGPIVPVPPDRPLLDRVLGLSGRDPAWTA</sequence>
<reference evidence="2 3" key="1">
    <citation type="journal article" date="2019" name="Int. J. Syst. Evol. Microbiol.">
        <title>The Global Catalogue of Microorganisms (GCM) 10K type strain sequencing project: providing services to taxonomists for standard genome sequencing and annotation.</title>
        <authorList>
            <consortium name="The Broad Institute Genomics Platform"/>
            <consortium name="The Broad Institute Genome Sequencing Center for Infectious Disease"/>
            <person name="Wu L."/>
            <person name="Ma J."/>
        </authorList>
    </citation>
    <scope>NUCLEOTIDE SEQUENCE [LARGE SCALE GENOMIC DNA]</scope>
    <source>
        <strain evidence="2 3">JCM 9383</strain>
    </source>
</reference>
<evidence type="ECO:0000313" key="3">
    <source>
        <dbReference type="Proteomes" id="UP001500979"/>
    </source>
</evidence>
<dbReference type="Proteomes" id="UP001500979">
    <property type="component" value="Unassembled WGS sequence"/>
</dbReference>
<accession>A0ABN3VEP9</accession>
<proteinExistence type="predicted"/>
<feature type="domain" description="Mycothiol-dependent maleylpyruvate isomerase metal-binding" evidence="1">
    <location>
        <begin position="5"/>
        <end position="128"/>
    </location>
</feature>
<dbReference type="Gene3D" id="1.20.120.450">
    <property type="entry name" value="dinb family like domain"/>
    <property type="match status" value="1"/>
</dbReference>
<dbReference type="InterPro" id="IPR017520">
    <property type="entry name" value="CHP03086"/>
</dbReference>
<evidence type="ECO:0000313" key="2">
    <source>
        <dbReference type="EMBL" id="GAA2793058.1"/>
    </source>
</evidence>
<gene>
    <name evidence="2" type="ORF">GCM10010470_29880</name>
</gene>
<comment type="caution">
    <text evidence="2">The sequence shown here is derived from an EMBL/GenBank/DDBJ whole genome shotgun (WGS) entry which is preliminary data.</text>
</comment>
<dbReference type="EMBL" id="BAAAUX010000014">
    <property type="protein sequence ID" value="GAA2793058.1"/>
    <property type="molecule type" value="Genomic_DNA"/>
</dbReference>
<dbReference type="Pfam" id="PF11716">
    <property type="entry name" value="MDMPI_N"/>
    <property type="match status" value="1"/>
</dbReference>
<dbReference type="NCBIfam" id="TIGR03086">
    <property type="entry name" value="TIGR03086 family metal-binding protein"/>
    <property type="match status" value="1"/>
</dbReference>
<dbReference type="InterPro" id="IPR024344">
    <property type="entry name" value="MDMPI_metal-binding"/>
</dbReference>
<evidence type="ECO:0000259" key="1">
    <source>
        <dbReference type="Pfam" id="PF11716"/>
    </source>
</evidence>
<name>A0ABN3VEP9_9PSEU</name>
<dbReference type="RefSeq" id="WP_344680262.1">
    <property type="nucleotide sequence ID" value="NZ_BAAAUX010000014.1"/>
</dbReference>
<dbReference type="NCBIfam" id="TIGR03083">
    <property type="entry name" value="maleylpyruvate isomerase family mycothiol-dependent enzyme"/>
    <property type="match status" value="1"/>
</dbReference>
<dbReference type="InterPro" id="IPR034660">
    <property type="entry name" value="DinB/YfiT-like"/>
</dbReference>
<dbReference type="InterPro" id="IPR017517">
    <property type="entry name" value="Maleyloyr_isom"/>
</dbReference>
<keyword evidence="3" id="KW-1185">Reference proteome</keyword>
<organism evidence="2 3">
    <name type="scientific">Saccharopolyspora taberi</name>
    <dbReference type="NCBI Taxonomy" id="60895"/>
    <lineage>
        <taxon>Bacteria</taxon>
        <taxon>Bacillati</taxon>
        <taxon>Actinomycetota</taxon>
        <taxon>Actinomycetes</taxon>
        <taxon>Pseudonocardiales</taxon>
        <taxon>Pseudonocardiaceae</taxon>
        <taxon>Saccharopolyspora</taxon>
    </lineage>
</organism>
<dbReference type="SUPFAM" id="SSF109854">
    <property type="entry name" value="DinB/YfiT-like putative metalloenzymes"/>
    <property type="match status" value="1"/>
</dbReference>